<dbReference type="Proteomes" id="UP001175228">
    <property type="component" value="Unassembled WGS sequence"/>
</dbReference>
<gene>
    <name evidence="1" type="ORF">EDD18DRAFT_221083</name>
</gene>
<dbReference type="AlphaFoldDB" id="A0AA39UWI5"/>
<evidence type="ECO:0000313" key="2">
    <source>
        <dbReference type="Proteomes" id="UP001175228"/>
    </source>
</evidence>
<reference evidence="1" key="1">
    <citation type="submission" date="2023-06" db="EMBL/GenBank/DDBJ databases">
        <authorList>
            <consortium name="Lawrence Berkeley National Laboratory"/>
            <person name="Ahrendt S."/>
            <person name="Sahu N."/>
            <person name="Indic B."/>
            <person name="Wong-Bajracharya J."/>
            <person name="Merenyi Z."/>
            <person name="Ke H.-M."/>
            <person name="Monk M."/>
            <person name="Kocsube S."/>
            <person name="Drula E."/>
            <person name="Lipzen A."/>
            <person name="Balint B."/>
            <person name="Henrissat B."/>
            <person name="Andreopoulos B."/>
            <person name="Martin F.M."/>
            <person name="Harder C.B."/>
            <person name="Rigling D."/>
            <person name="Ford K.L."/>
            <person name="Foster G.D."/>
            <person name="Pangilinan J."/>
            <person name="Papanicolaou A."/>
            <person name="Barry K."/>
            <person name="LaButti K."/>
            <person name="Viragh M."/>
            <person name="Koriabine M."/>
            <person name="Yan M."/>
            <person name="Riley R."/>
            <person name="Champramary S."/>
            <person name="Plett K.L."/>
            <person name="Tsai I.J."/>
            <person name="Slot J."/>
            <person name="Sipos G."/>
            <person name="Plett J."/>
            <person name="Nagy L.G."/>
            <person name="Grigoriev I.V."/>
        </authorList>
    </citation>
    <scope>NUCLEOTIDE SEQUENCE</scope>
    <source>
        <strain evidence="1">HWK02</strain>
    </source>
</reference>
<sequence length="276" mass="31233">MVKNYIHLPNTVIEAIKSDADYRRSSTLAASDEFYGLKLAISNGSTGVDAKTLHPFLCAEEDYLAKAKLANLLYTVSTGDLLTAHEINFLRSNVDAPDFEGYPLHFALHMLLSHLLDNSPPPKLRAKCRRIIKIIRLLLEHHADANLVLEGQCPLIHACKMQYWELMELIAKYGANPSPQEYYVSSASFLLKPDLISRCTTIFKHYAANPFGRGPRPCPCFSGLPLAECHEKEDKPYSPEFICPRCSQKRFGPCCSKRNIFAYEQWNELLLRIQVS</sequence>
<dbReference type="Gene3D" id="1.25.40.20">
    <property type="entry name" value="Ankyrin repeat-containing domain"/>
    <property type="match status" value="1"/>
</dbReference>
<dbReference type="InterPro" id="IPR036770">
    <property type="entry name" value="Ankyrin_rpt-contain_sf"/>
</dbReference>
<name>A0AA39UWI5_9AGAR</name>
<organism evidence="1 2">
    <name type="scientific">Armillaria luteobubalina</name>
    <dbReference type="NCBI Taxonomy" id="153913"/>
    <lineage>
        <taxon>Eukaryota</taxon>
        <taxon>Fungi</taxon>
        <taxon>Dikarya</taxon>
        <taxon>Basidiomycota</taxon>
        <taxon>Agaricomycotina</taxon>
        <taxon>Agaricomycetes</taxon>
        <taxon>Agaricomycetidae</taxon>
        <taxon>Agaricales</taxon>
        <taxon>Marasmiineae</taxon>
        <taxon>Physalacriaceae</taxon>
        <taxon>Armillaria</taxon>
    </lineage>
</organism>
<evidence type="ECO:0000313" key="1">
    <source>
        <dbReference type="EMBL" id="KAK0495855.1"/>
    </source>
</evidence>
<protein>
    <submittedName>
        <fullName evidence="1">Uncharacterized protein</fullName>
    </submittedName>
</protein>
<keyword evidence="2" id="KW-1185">Reference proteome</keyword>
<dbReference type="SUPFAM" id="SSF48403">
    <property type="entry name" value="Ankyrin repeat"/>
    <property type="match status" value="1"/>
</dbReference>
<accession>A0AA39UWI5</accession>
<dbReference type="EMBL" id="JAUEPU010000016">
    <property type="protein sequence ID" value="KAK0495855.1"/>
    <property type="molecule type" value="Genomic_DNA"/>
</dbReference>
<proteinExistence type="predicted"/>
<comment type="caution">
    <text evidence="1">The sequence shown here is derived from an EMBL/GenBank/DDBJ whole genome shotgun (WGS) entry which is preliminary data.</text>
</comment>